<sequence>MSETSTLEKPAQNVSTLDNTNTAAESNGNFITEDVLLEQLLKPEVQESLTVLIESLPKLTEMVSFLTKAYDLTQMIATDRVLIEDFAGGIREFIKPVEGKVKELAAAAIEANDRAQADQSTIGVFGLLRMLKDPQVQQTFRFAQAFLNVLSEQKK</sequence>
<dbReference type="PANTHER" id="PTHR39180:SF2">
    <property type="entry name" value="DUF1641 DOMAIN-CONTAINING PROTEIN"/>
    <property type="match status" value="1"/>
</dbReference>
<organism evidence="2 3">
    <name type="scientific">Fodinisporobacter ferrooxydans</name>
    <dbReference type="NCBI Taxonomy" id="2901836"/>
    <lineage>
        <taxon>Bacteria</taxon>
        <taxon>Bacillati</taxon>
        <taxon>Bacillota</taxon>
        <taxon>Bacilli</taxon>
        <taxon>Bacillales</taxon>
        <taxon>Alicyclobacillaceae</taxon>
        <taxon>Fodinisporobacter</taxon>
    </lineage>
</organism>
<dbReference type="Pfam" id="PF07849">
    <property type="entry name" value="DUF1641"/>
    <property type="match status" value="1"/>
</dbReference>
<accession>A0ABY4CIH9</accession>
<dbReference type="Proteomes" id="UP000830167">
    <property type="component" value="Chromosome"/>
</dbReference>
<protein>
    <submittedName>
        <fullName evidence="2">DUF1641 domain-containing protein</fullName>
    </submittedName>
</protein>
<evidence type="ECO:0000256" key="1">
    <source>
        <dbReference type="SAM" id="MobiDB-lite"/>
    </source>
</evidence>
<proteinExistence type="predicted"/>
<dbReference type="PANTHER" id="PTHR39180">
    <property type="match status" value="1"/>
</dbReference>
<keyword evidence="3" id="KW-1185">Reference proteome</keyword>
<evidence type="ECO:0000313" key="2">
    <source>
        <dbReference type="EMBL" id="UOF90311.1"/>
    </source>
</evidence>
<gene>
    <name evidence="2" type="ORF">LSG31_21030</name>
</gene>
<feature type="region of interest" description="Disordered" evidence="1">
    <location>
        <begin position="1"/>
        <end position="22"/>
    </location>
</feature>
<dbReference type="RefSeq" id="WP_347437006.1">
    <property type="nucleotide sequence ID" value="NZ_CP089291.1"/>
</dbReference>
<evidence type="ECO:0000313" key="3">
    <source>
        <dbReference type="Proteomes" id="UP000830167"/>
    </source>
</evidence>
<reference evidence="2" key="1">
    <citation type="submission" date="2021-12" db="EMBL/GenBank/DDBJ databases">
        <title>Alicyclobacillaceae gen. nov., sp. nov., isolated from chalcocite enrichment system.</title>
        <authorList>
            <person name="Jiang Z."/>
        </authorList>
    </citation>
    <scope>NUCLEOTIDE SEQUENCE</scope>
    <source>
        <strain evidence="2">MYW30-H2</strain>
    </source>
</reference>
<dbReference type="EMBL" id="CP089291">
    <property type="protein sequence ID" value="UOF90311.1"/>
    <property type="molecule type" value="Genomic_DNA"/>
</dbReference>
<dbReference type="InterPro" id="IPR012440">
    <property type="entry name" value="DUF1641"/>
</dbReference>
<name>A0ABY4CIH9_9BACL</name>